<dbReference type="GO" id="GO:0005768">
    <property type="term" value="C:endosome"/>
    <property type="evidence" value="ECO:0007669"/>
    <property type="project" value="InterPro"/>
</dbReference>
<feature type="domain" description="SAM" evidence="18">
    <location>
        <begin position="999"/>
        <end position="1062"/>
    </location>
</feature>
<reference evidence="21" key="1">
    <citation type="journal article" date="2023" name="Science">
        <title>Genome structures resolve the early diversification of teleost fishes.</title>
        <authorList>
            <person name="Parey E."/>
            <person name="Louis A."/>
            <person name="Montfort J."/>
            <person name="Bouchez O."/>
            <person name="Roques C."/>
            <person name="Iampietro C."/>
            <person name="Lluch J."/>
            <person name="Castinel A."/>
            <person name="Donnadieu C."/>
            <person name="Desvignes T."/>
            <person name="Floi Bucao C."/>
            <person name="Jouanno E."/>
            <person name="Wen M."/>
            <person name="Mejri S."/>
            <person name="Dirks R."/>
            <person name="Jansen H."/>
            <person name="Henkel C."/>
            <person name="Chen W.J."/>
            <person name="Zahm M."/>
            <person name="Cabau C."/>
            <person name="Klopp C."/>
            <person name="Thompson A.W."/>
            <person name="Robinson-Rechavi M."/>
            <person name="Braasch I."/>
            <person name="Lecointre G."/>
            <person name="Bobe J."/>
            <person name="Postlethwait J.H."/>
            <person name="Berthelot C."/>
            <person name="Roest Crollius H."/>
            <person name="Guiguen Y."/>
        </authorList>
    </citation>
    <scope>NUCLEOTIDE SEQUENCE</scope>
    <source>
        <strain evidence="21">NC1722</strain>
    </source>
</reference>
<feature type="compositionally biased region" description="Low complexity" evidence="16">
    <location>
        <begin position="323"/>
        <end position="337"/>
    </location>
</feature>
<evidence type="ECO:0000256" key="14">
    <source>
        <dbReference type="ARBA" id="ARBA00023242"/>
    </source>
</evidence>
<evidence type="ECO:0000256" key="7">
    <source>
        <dbReference type="ARBA" id="ARBA00022771"/>
    </source>
</evidence>
<keyword evidence="14" id="KW-0539">Nucleus</keyword>
<feature type="region of interest" description="Disordered" evidence="16">
    <location>
        <begin position="272"/>
        <end position="300"/>
    </location>
</feature>
<gene>
    <name evidence="21" type="ORF">AAFF_G00070790</name>
</gene>
<dbReference type="EMBL" id="JAINUG010000142">
    <property type="protein sequence ID" value="KAJ8392875.1"/>
    <property type="molecule type" value="Genomic_DNA"/>
</dbReference>
<dbReference type="GO" id="GO:0019904">
    <property type="term" value="F:protein domain specific binding"/>
    <property type="evidence" value="ECO:0007669"/>
    <property type="project" value="InterPro"/>
</dbReference>
<dbReference type="Pfam" id="PF21319">
    <property type="entry name" value="zf-FCS_1"/>
    <property type="match status" value="1"/>
</dbReference>
<dbReference type="InterPro" id="IPR044865">
    <property type="entry name" value="MRH_dom"/>
</dbReference>
<feature type="region of interest" description="Disordered" evidence="16">
    <location>
        <begin position="318"/>
        <end position="342"/>
    </location>
</feature>
<dbReference type="Proteomes" id="UP001221898">
    <property type="component" value="Unassembled WGS sequence"/>
</dbReference>
<evidence type="ECO:0000256" key="11">
    <source>
        <dbReference type="ARBA" id="ARBA00023136"/>
    </source>
</evidence>
<keyword evidence="22" id="KW-1185">Reference proteome</keyword>
<organism evidence="21 22">
    <name type="scientific">Aldrovandia affinis</name>
    <dbReference type="NCBI Taxonomy" id="143900"/>
    <lineage>
        <taxon>Eukaryota</taxon>
        <taxon>Metazoa</taxon>
        <taxon>Chordata</taxon>
        <taxon>Craniata</taxon>
        <taxon>Vertebrata</taxon>
        <taxon>Euteleostomi</taxon>
        <taxon>Actinopterygii</taxon>
        <taxon>Neopterygii</taxon>
        <taxon>Teleostei</taxon>
        <taxon>Notacanthiformes</taxon>
        <taxon>Halosauridae</taxon>
        <taxon>Aldrovandia</taxon>
    </lineage>
</organism>
<keyword evidence="10" id="KW-0238">DNA-binding</keyword>
<evidence type="ECO:0000256" key="13">
    <source>
        <dbReference type="ARBA" id="ARBA00023180"/>
    </source>
</evidence>
<keyword evidence="7 15" id="KW-0863">Zinc-finger</keyword>
<feature type="region of interest" description="Disordered" evidence="16">
    <location>
        <begin position="652"/>
        <end position="686"/>
    </location>
</feature>
<evidence type="ECO:0000256" key="3">
    <source>
        <dbReference type="ARBA" id="ARBA00022448"/>
    </source>
</evidence>
<feature type="compositionally biased region" description="Low complexity" evidence="16">
    <location>
        <begin position="956"/>
        <end position="965"/>
    </location>
</feature>
<dbReference type="PANTHER" id="PTHR15071:SF29">
    <property type="entry name" value="CATION-DEPENDENT MANNOSE-6-PHOSPHATE RECEPTOR"/>
    <property type="match status" value="1"/>
</dbReference>
<dbReference type="InterPro" id="IPR001660">
    <property type="entry name" value="SAM"/>
</dbReference>
<evidence type="ECO:0000313" key="21">
    <source>
        <dbReference type="EMBL" id="KAJ8392875.1"/>
    </source>
</evidence>
<keyword evidence="9 17" id="KW-1133">Transmembrane helix</keyword>
<dbReference type="PROSITE" id="PS51024">
    <property type="entry name" value="ZF_FCS"/>
    <property type="match status" value="1"/>
</dbReference>
<name>A0AAD7RYX1_9TELE</name>
<comment type="subcellular location">
    <subcellularLocation>
        <location evidence="2">Endomembrane system</location>
    </subcellularLocation>
    <subcellularLocation>
        <location evidence="1">Nucleus</location>
    </subcellularLocation>
</comment>
<dbReference type="Gene3D" id="2.70.130.10">
    <property type="entry name" value="Mannose-6-phosphate receptor binding domain"/>
    <property type="match status" value="1"/>
</dbReference>
<feature type="compositionally biased region" description="Acidic residues" evidence="16">
    <location>
        <begin position="945"/>
        <end position="955"/>
    </location>
</feature>
<feature type="domain" description="MRH" evidence="20">
    <location>
        <begin position="58"/>
        <end position="204"/>
    </location>
</feature>
<evidence type="ECO:0000259" key="19">
    <source>
        <dbReference type="PROSITE" id="PS51024"/>
    </source>
</evidence>
<dbReference type="Pfam" id="PF00536">
    <property type="entry name" value="SAM_1"/>
    <property type="match status" value="1"/>
</dbReference>
<feature type="region of interest" description="Disordered" evidence="16">
    <location>
        <begin position="626"/>
        <end position="645"/>
    </location>
</feature>
<dbReference type="AlphaFoldDB" id="A0AAD7RYX1"/>
<dbReference type="Gene3D" id="1.10.150.50">
    <property type="entry name" value="Transcription Factor, Ets-1"/>
    <property type="match status" value="1"/>
</dbReference>
<feature type="transmembrane region" description="Helical" evidence="17">
    <location>
        <begin position="213"/>
        <end position="233"/>
    </location>
</feature>
<dbReference type="InterPro" id="IPR000296">
    <property type="entry name" value="Man-6-P_rcpt_cation_dep"/>
</dbReference>
<evidence type="ECO:0000256" key="6">
    <source>
        <dbReference type="ARBA" id="ARBA00022729"/>
    </source>
</evidence>
<dbReference type="GO" id="GO:0008270">
    <property type="term" value="F:zinc ion binding"/>
    <property type="evidence" value="ECO:0007669"/>
    <property type="project" value="UniProtKB-KW"/>
</dbReference>
<dbReference type="PROSITE" id="PS51914">
    <property type="entry name" value="MRH"/>
    <property type="match status" value="1"/>
</dbReference>
<evidence type="ECO:0000256" key="17">
    <source>
        <dbReference type="SAM" id="Phobius"/>
    </source>
</evidence>
<evidence type="ECO:0000256" key="1">
    <source>
        <dbReference type="ARBA" id="ARBA00004123"/>
    </source>
</evidence>
<evidence type="ECO:0000256" key="16">
    <source>
        <dbReference type="SAM" id="MobiDB-lite"/>
    </source>
</evidence>
<evidence type="ECO:0000256" key="8">
    <source>
        <dbReference type="ARBA" id="ARBA00022833"/>
    </source>
</evidence>
<keyword evidence="11 17" id="KW-0472">Membrane</keyword>
<evidence type="ECO:0000313" key="22">
    <source>
        <dbReference type="Proteomes" id="UP001221898"/>
    </source>
</evidence>
<evidence type="ECO:0000259" key="20">
    <source>
        <dbReference type="PROSITE" id="PS51914"/>
    </source>
</evidence>
<protein>
    <submittedName>
        <fullName evidence="21">Uncharacterized protein</fullName>
    </submittedName>
</protein>
<evidence type="ECO:0000256" key="15">
    <source>
        <dbReference type="PROSITE-ProRule" id="PRU00367"/>
    </source>
</evidence>
<keyword evidence="13" id="KW-0325">Glycoprotein</keyword>
<evidence type="ECO:0000256" key="10">
    <source>
        <dbReference type="ARBA" id="ARBA00023125"/>
    </source>
</evidence>
<feature type="compositionally biased region" description="Polar residues" evidence="16">
    <location>
        <begin position="418"/>
        <end position="447"/>
    </location>
</feature>
<keyword evidence="8" id="KW-0862">Zinc</keyword>
<evidence type="ECO:0000256" key="2">
    <source>
        <dbReference type="ARBA" id="ARBA00004308"/>
    </source>
</evidence>
<dbReference type="InterPro" id="IPR038603">
    <property type="entry name" value="Znf_FCS_sf"/>
</dbReference>
<feature type="compositionally biased region" description="Pro residues" evidence="16">
    <location>
        <begin position="655"/>
        <end position="669"/>
    </location>
</feature>
<evidence type="ECO:0000259" key="18">
    <source>
        <dbReference type="PROSITE" id="PS50105"/>
    </source>
</evidence>
<dbReference type="InterPro" id="IPR012313">
    <property type="entry name" value="Znf_FCS"/>
</dbReference>
<evidence type="ECO:0000256" key="9">
    <source>
        <dbReference type="ARBA" id="ARBA00022989"/>
    </source>
</evidence>
<keyword evidence="12" id="KW-1015">Disulfide bond</keyword>
<dbReference type="SUPFAM" id="SSF47769">
    <property type="entry name" value="SAM/Pointed domain"/>
    <property type="match status" value="1"/>
</dbReference>
<dbReference type="GO" id="GO:0005802">
    <property type="term" value="C:trans-Golgi network"/>
    <property type="evidence" value="ECO:0007669"/>
    <property type="project" value="TreeGrafter"/>
</dbReference>
<evidence type="ECO:0000256" key="12">
    <source>
        <dbReference type="ARBA" id="ARBA00023157"/>
    </source>
</evidence>
<dbReference type="GO" id="GO:0003677">
    <property type="term" value="F:DNA binding"/>
    <property type="evidence" value="ECO:0007669"/>
    <property type="project" value="UniProtKB-KW"/>
</dbReference>
<keyword evidence="5" id="KW-0479">Metal-binding</keyword>
<dbReference type="GO" id="GO:0005634">
    <property type="term" value="C:nucleus"/>
    <property type="evidence" value="ECO:0007669"/>
    <property type="project" value="UniProtKB-SubCell"/>
</dbReference>
<dbReference type="CDD" id="cd09577">
    <property type="entry name" value="SAM_Ph1_2_3"/>
    <property type="match status" value="1"/>
</dbReference>
<proteinExistence type="predicted"/>
<dbReference type="InterPro" id="IPR009011">
    <property type="entry name" value="Man6P_isomerase_rcpt-bd_dom_sf"/>
</dbReference>
<feature type="region of interest" description="Disordered" evidence="16">
    <location>
        <begin position="418"/>
        <end position="451"/>
    </location>
</feature>
<keyword evidence="6" id="KW-0732">Signal</keyword>
<feature type="region of interest" description="Disordered" evidence="16">
    <location>
        <begin position="790"/>
        <end position="823"/>
    </location>
</feature>
<comment type="caution">
    <text evidence="21">The sequence shown here is derived from an EMBL/GenBank/DDBJ whole genome shotgun (WGS) entry which is preliminary data.</text>
</comment>
<evidence type="ECO:0000256" key="5">
    <source>
        <dbReference type="ARBA" id="ARBA00022723"/>
    </source>
</evidence>
<dbReference type="PRINTS" id="PR00715">
    <property type="entry name" value="MAN6PRECEPTR"/>
</dbReference>
<dbReference type="SMART" id="SM00454">
    <property type="entry name" value="SAM"/>
    <property type="match status" value="1"/>
</dbReference>
<sequence>MRQVCQHIGAGHIFVIHRNSPLVSKEEMAVFQATRLTLTSAILLVLLAERGQASDNTKNCKLLEETQIARETVSRLEPLTNRTFSATGQSGSDNYTYLFQVCGKAGKDPDGGVVQKDVSGKEVIIGKYTAMEAFGGANWVMLIYRNGSAYSKRTCGSEERNAMIMISCERGVVASDMSAIVEERGKTNNCFYLFELGSSAVCRPIPSRLSVGSILLIVGFSFLAVYLIGGFLYQRLVVGAKGVEQFPHYSFWQEIGNLTADGCDFVCRSRGSREEPPTYRGVASEPLGEEPEERDDHLLPMRRKRRSRYLLYSATMDTEGDQNSGAANGNTSSGGNSRPPQMQQMSLYERQAVQALQALQRQPNAAQYFQQLMFQQQINSAQLHSLAAVQQATLAASRQSSSPSNSVSQATSTAHCTVNLSSSGGGAMTNTRPLGPTSSATSSTLSQPVLLGGNTAGQGQMYLRVNRRAPLASQLIFMPGGTATAAVATVAQHQPQQQQQQQAAATGGHSHLLQYPVRQRSGAKPGFALCFQPQSHRGEDRVSGPQRHSCLLPCSTAPTAAAALLLSPAGFCQARAVTTVTSAATATHILVPTSSSSQVYPGSSAAPKSNVNTQTLVVQPLQQSNTNINPEKMGHTSGPVPIQPKTVQGLRLPLQLPPRHPPPILPAPPSNGQSNASHPPPHVPVQLVGARQGSLGNSQALALAQARSCCAQDSGALNNSTNSNVVTMNTASITVPPTGDSVYGQPVQSQGKLVSGSLKRKSESDVASEMAAGSTPLCAPLLREVSPPLSAPAIDSAGTASPSPPALSLSRAGGGQGERAPPPQAVVKPQVLTHLIEGFVIQEGAEPFPVTGPVKERAEGAFPIAVPPTGPAESEAPTVMKCEYCEGFAPANQFRGSKRFCSMTCAKRYNVSCSHQFRTRRGRAARGRHLPVKCRSESSRSEDISSCEEEEEEDSLSLSPGSSFSCPRPAHCGPQLDGSTAGGLPIDGSHFLSGSPSHWSVEDVCQFISSLQGCEDLASQFLSQEIDGQALLLLREEHLMSTMNIKLGPALKICASINNLRD</sequence>
<dbReference type="InterPro" id="IPR028927">
    <property type="entry name" value="Man-6-P_rcpt"/>
</dbReference>
<feature type="region of interest" description="Disordered" evidence="16">
    <location>
        <begin position="941"/>
        <end position="966"/>
    </location>
</feature>
<dbReference type="InterPro" id="IPR013761">
    <property type="entry name" value="SAM/pointed_sf"/>
</dbReference>
<keyword evidence="4 17" id="KW-0812">Transmembrane</keyword>
<dbReference type="SUPFAM" id="SSF50911">
    <property type="entry name" value="Mannose 6-phosphate receptor domain"/>
    <property type="match status" value="1"/>
</dbReference>
<accession>A0AAD7RYX1</accession>
<feature type="domain" description="FCS-type" evidence="19">
    <location>
        <begin position="873"/>
        <end position="907"/>
    </location>
</feature>
<dbReference type="Gene3D" id="3.30.60.160">
    <property type="match status" value="1"/>
</dbReference>
<dbReference type="PANTHER" id="PTHR15071">
    <property type="entry name" value="MANNOSE-6-PHOSPHATE RECEPTOR FAMILY MEMBER"/>
    <property type="match status" value="1"/>
</dbReference>
<dbReference type="Pfam" id="PF02157">
    <property type="entry name" value="Man-6-P_recep"/>
    <property type="match status" value="1"/>
</dbReference>
<evidence type="ECO:0000256" key="4">
    <source>
        <dbReference type="ARBA" id="ARBA00022692"/>
    </source>
</evidence>
<dbReference type="GO" id="GO:0006622">
    <property type="term" value="P:protein targeting to lysosome"/>
    <property type="evidence" value="ECO:0007669"/>
    <property type="project" value="InterPro"/>
</dbReference>
<dbReference type="PROSITE" id="PS50105">
    <property type="entry name" value="SAM_DOMAIN"/>
    <property type="match status" value="1"/>
</dbReference>
<keyword evidence="3" id="KW-0813">Transport</keyword>